<protein>
    <submittedName>
        <fullName evidence="1">Uncharacterized protein</fullName>
    </submittedName>
</protein>
<reference evidence="1 2" key="1">
    <citation type="submission" date="2015-11" db="EMBL/GenBank/DDBJ databases">
        <title>Complete genome sequencing of a biphenyl-degrading bacterium, Pseudomonas putida KF715 (=NBRC110667).</title>
        <authorList>
            <person name="Suenaga H."/>
            <person name="Fujihara N."/>
            <person name="Watanabe T."/>
            <person name="Hirose J."/>
            <person name="Kimura N."/>
            <person name="Yamazoe A."/>
            <person name="Hosoyama A."/>
            <person name="Shimodaira J."/>
            <person name="Furukawa K."/>
        </authorList>
    </citation>
    <scope>NUCLEOTIDE SEQUENCE [LARGE SCALE GENOMIC DNA]</scope>
    <source>
        <strain evidence="1 2">KF715</strain>
    </source>
</reference>
<dbReference type="AlphaFoldDB" id="A0A1L7NEW4"/>
<dbReference type="RefSeq" id="WP_096426307.1">
    <property type="nucleotide sequence ID" value="NZ_AP015029.1"/>
</dbReference>
<sequence>MSREHELYADSAQAREVDRQYQLFGDTSWADHLTSTQARANNQAWNTMIRERDERQRTESRRVIASALDKMEAMCGTGAARRTV</sequence>
<gene>
    <name evidence="1" type="ORF">KF715C_ch34200</name>
</gene>
<evidence type="ECO:0000313" key="1">
    <source>
        <dbReference type="EMBL" id="BAW23993.1"/>
    </source>
</evidence>
<evidence type="ECO:0000313" key="2">
    <source>
        <dbReference type="Proteomes" id="UP000218731"/>
    </source>
</evidence>
<dbReference type="Proteomes" id="UP000218731">
    <property type="component" value="Chromosome 1"/>
</dbReference>
<proteinExistence type="predicted"/>
<name>A0A1L7NEW4_PSEPU</name>
<accession>A0A1L7NEW4</accession>
<dbReference type="EMBL" id="AP015029">
    <property type="protein sequence ID" value="BAW23993.1"/>
    <property type="molecule type" value="Genomic_DNA"/>
</dbReference>
<organism evidence="1 2">
    <name type="scientific">Pseudomonas putida</name>
    <name type="common">Arthrobacter siderocapsulatus</name>
    <dbReference type="NCBI Taxonomy" id="303"/>
    <lineage>
        <taxon>Bacteria</taxon>
        <taxon>Pseudomonadati</taxon>
        <taxon>Pseudomonadota</taxon>
        <taxon>Gammaproteobacteria</taxon>
        <taxon>Pseudomonadales</taxon>
        <taxon>Pseudomonadaceae</taxon>
        <taxon>Pseudomonas</taxon>
    </lineage>
</organism>